<accession>A0A1I1KLQ1</accession>
<dbReference type="InterPro" id="IPR052724">
    <property type="entry name" value="GT117_domain-containing"/>
</dbReference>
<evidence type="ECO:0000313" key="3">
    <source>
        <dbReference type="Proteomes" id="UP000199514"/>
    </source>
</evidence>
<dbReference type="EMBL" id="FOLE01000007">
    <property type="protein sequence ID" value="SFC61717.1"/>
    <property type="molecule type" value="Genomic_DNA"/>
</dbReference>
<name>A0A1I1KLQ1_9BACT</name>
<feature type="transmembrane region" description="Helical" evidence="1">
    <location>
        <begin position="261"/>
        <end position="281"/>
    </location>
</feature>
<evidence type="ECO:0000256" key="1">
    <source>
        <dbReference type="SAM" id="Phobius"/>
    </source>
</evidence>
<proteinExistence type="predicted"/>
<feature type="transmembrane region" description="Helical" evidence="1">
    <location>
        <begin position="219"/>
        <end position="241"/>
    </location>
</feature>
<dbReference type="RefSeq" id="WP_091513252.1">
    <property type="nucleotide sequence ID" value="NZ_FOLE01000007.1"/>
</dbReference>
<feature type="transmembrane region" description="Helical" evidence="1">
    <location>
        <begin position="115"/>
        <end position="135"/>
    </location>
</feature>
<feature type="transmembrane region" description="Helical" evidence="1">
    <location>
        <begin position="293"/>
        <end position="315"/>
    </location>
</feature>
<reference evidence="2 3" key="1">
    <citation type="submission" date="2016-10" db="EMBL/GenBank/DDBJ databases">
        <authorList>
            <person name="de Groot N.N."/>
        </authorList>
    </citation>
    <scope>NUCLEOTIDE SEQUENCE [LARGE SCALE GENOMIC DNA]</scope>
    <source>
        <strain evidence="2 3">DSM 6793</strain>
    </source>
</reference>
<keyword evidence="1" id="KW-0472">Membrane</keyword>
<evidence type="ECO:0000313" key="2">
    <source>
        <dbReference type="EMBL" id="SFC61717.1"/>
    </source>
</evidence>
<protein>
    <recommendedName>
        <fullName evidence="4">DUF2723 domain-containing protein</fullName>
    </recommendedName>
</protein>
<keyword evidence="1" id="KW-0812">Transmembrane</keyword>
<feature type="transmembrane region" description="Helical" evidence="1">
    <location>
        <begin position="46"/>
        <end position="67"/>
    </location>
</feature>
<evidence type="ECO:0008006" key="4">
    <source>
        <dbReference type="Google" id="ProtNLM"/>
    </source>
</evidence>
<gene>
    <name evidence="2" type="ORF">SAMN05421780_107121</name>
</gene>
<dbReference type="AlphaFoldDB" id="A0A1I1KLQ1"/>
<feature type="transmembrane region" description="Helical" evidence="1">
    <location>
        <begin position="532"/>
        <end position="553"/>
    </location>
</feature>
<keyword evidence="3" id="KW-1185">Reference proteome</keyword>
<dbReference type="OrthoDB" id="9807602at2"/>
<dbReference type="PANTHER" id="PTHR16214:SF3">
    <property type="entry name" value="TRANSMEMBRANE PROTEIN 260"/>
    <property type="match status" value="1"/>
</dbReference>
<dbReference type="InterPro" id="IPR021280">
    <property type="entry name" value="TMEM260-like"/>
</dbReference>
<dbReference type="Proteomes" id="UP000199514">
    <property type="component" value="Unassembled WGS sequence"/>
</dbReference>
<organism evidence="2 3">
    <name type="scientific">Flexibacter flexilis DSM 6793</name>
    <dbReference type="NCBI Taxonomy" id="927664"/>
    <lineage>
        <taxon>Bacteria</taxon>
        <taxon>Pseudomonadati</taxon>
        <taxon>Bacteroidota</taxon>
        <taxon>Cytophagia</taxon>
        <taxon>Cytophagales</taxon>
        <taxon>Flexibacteraceae</taxon>
        <taxon>Flexibacter</taxon>
    </lineage>
</organism>
<feature type="transmembrane region" description="Helical" evidence="1">
    <location>
        <begin position="502"/>
        <end position="520"/>
    </location>
</feature>
<dbReference type="STRING" id="927664.SAMN05421780_107121"/>
<feature type="transmembrane region" description="Helical" evidence="1">
    <location>
        <begin position="74"/>
        <end position="95"/>
    </location>
</feature>
<feature type="transmembrane region" description="Helical" evidence="1">
    <location>
        <begin position="177"/>
        <end position="207"/>
    </location>
</feature>
<feature type="transmembrane region" description="Helical" evidence="1">
    <location>
        <begin position="147"/>
        <end position="165"/>
    </location>
</feature>
<dbReference type="PANTHER" id="PTHR16214">
    <property type="entry name" value="TRANSMEMBRANE PROTEIN 260"/>
    <property type="match status" value="1"/>
</dbReference>
<feature type="transmembrane region" description="Helical" evidence="1">
    <location>
        <begin position="479"/>
        <end position="495"/>
    </location>
</feature>
<feature type="transmembrane region" description="Helical" evidence="1">
    <location>
        <begin position="565"/>
        <end position="586"/>
    </location>
</feature>
<sequence>MSGYKGINNIVGWLVFAIATAVYALTVEPTASFWDCGEFIAVSYKLMVPHPPGAPLFLLVGRLFSLLASDPTRVAFWVNMVSVLSSSFTVLFLFWSITMLAKKLAGVENGQSPSLGQTIAIMGSGVVGALAYTFSDSAWFSAEEAEVYAMSSFFTALVVWAMLKWEAVADEPDADRWLVFIAYMTGLSIGVHLLNLVTVPALAYIYYFRKYKPTTKGMIITMVIGMAIVGIVLVGVIPGLPSLAGSFEIFFVNTLGMPFNSGIIFFVLAFVGALTYAIIYSIRKQNRMLNTSLVAFVFVLIGYASYGIIVIRANFHTPINENNPDNVISFVSYLKREQYGDRPLLYGPLYNAQPVKQEKGAPVYARKGNRYEIIEYKTINVYASKDKTLLPRIYSPQGNHVQAYRNWVKDLPPSDVKPSFAQNMEFMFKYQIGWMYVRYFMWNFAGRESDIQDADWLSPFASKAGLPDSLANNRGRNNFYMLPLILGLIGLYYQLKRNGRSAFVVGLLFIFTGIAIVVYLNQPPVEPRERDYTFAGSFYTFSIWIGLGVLALWDYTRRMLKNDTVSAVAMSAISFVAPALMLQQGWDDHNRADRFHSVDSARNLLNSCAPNAILFTGGDNDTFPLWYVQEVEGFRTDVRVCNLSLLGTDWYISQMKQKAYESQPLPISLEEENFTQGKNDYIPYVENPNVKGAINLKQYMSLVKQNHPAIMVQAQSGSSIASLISKSFFLPVDSAKVAAMGIVPKGKENQIVSNIAWDLNKTALFKNDLLVLDMIATNNWERPIYFSTTLSPSSYLNLKPYFQLEGLAYRLVPAKLAENDLMLERLRYEQGQTKEMPFTVSNPSEGYVNTDIMYNNMMTNRFQWRGLDNPSVYYDENYKRFPLNSRNSFYRLAAQLYNEGKQDKAKQVIDYCFKVIPDNTIPYDVYIPQFLPLMLRLGEEKRAIDIAETLHNRTIQELDYYTKSRPNAQQEIQTNIYMLQQLFMAFKNAGKNEQADKYEKTFMKYYQFAQPQGGYEEE</sequence>
<dbReference type="Pfam" id="PF11028">
    <property type="entry name" value="TMEM260-like"/>
    <property type="match status" value="1"/>
</dbReference>
<keyword evidence="1" id="KW-1133">Transmembrane helix</keyword>
<feature type="transmembrane region" description="Helical" evidence="1">
    <location>
        <begin position="7"/>
        <end position="26"/>
    </location>
</feature>